<comment type="caution">
    <text evidence="1">The sequence shown here is derived from an EMBL/GenBank/DDBJ whole genome shotgun (WGS) entry which is preliminary data.</text>
</comment>
<evidence type="ECO:0000313" key="2">
    <source>
        <dbReference type="Proteomes" id="UP001177021"/>
    </source>
</evidence>
<gene>
    <name evidence="1" type="ORF">MILVUS5_LOCUS22437</name>
</gene>
<dbReference type="EMBL" id="CASHSV030000206">
    <property type="protein sequence ID" value="CAJ2655508.1"/>
    <property type="molecule type" value="Genomic_DNA"/>
</dbReference>
<proteinExistence type="predicted"/>
<evidence type="ECO:0000313" key="1">
    <source>
        <dbReference type="EMBL" id="CAJ2655508.1"/>
    </source>
</evidence>
<accession>A0ACB0KGM5</accession>
<keyword evidence="2" id="KW-1185">Reference proteome</keyword>
<organism evidence="1 2">
    <name type="scientific">Trifolium pratense</name>
    <name type="common">Red clover</name>
    <dbReference type="NCBI Taxonomy" id="57577"/>
    <lineage>
        <taxon>Eukaryota</taxon>
        <taxon>Viridiplantae</taxon>
        <taxon>Streptophyta</taxon>
        <taxon>Embryophyta</taxon>
        <taxon>Tracheophyta</taxon>
        <taxon>Spermatophyta</taxon>
        <taxon>Magnoliopsida</taxon>
        <taxon>eudicotyledons</taxon>
        <taxon>Gunneridae</taxon>
        <taxon>Pentapetalae</taxon>
        <taxon>rosids</taxon>
        <taxon>fabids</taxon>
        <taxon>Fabales</taxon>
        <taxon>Fabaceae</taxon>
        <taxon>Papilionoideae</taxon>
        <taxon>50 kb inversion clade</taxon>
        <taxon>NPAAA clade</taxon>
        <taxon>Hologalegina</taxon>
        <taxon>IRL clade</taxon>
        <taxon>Trifolieae</taxon>
        <taxon>Trifolium</taxon>
    </lineage>
</organism>
<sequence length="121" mass="12716">MCSSMVLVRVTCLVMMMCMILGLPQTLVALTCGQVNTNIAPCIAYVTGSGSDVPKPCCNGIRAVNNEAKTKSDRQAACKCIQTTVNALSGVNVDKLANLPSKCGVHLPFKPLPSTDCNKIA</sequence>
<name>A0ACB0KGM5_TRIPR</name>
<protein>
    <submittedName>
        <fullName evidence="1">Uncharacterized protein</fullName>
    </submittedName>
</protein>
<reference evidence="1" key="1">
    <citation type="submission" date="2023-10" db="EMBL/GenBank/DDBJ databases">
        <authorList>
            <person name="Rodriguez Cubillos JULIANA M."/>
            <person name="De Vega J."/>
        </authorList>
    </citation>
    <scope>NUCLEOTIDE SEQUENCE</scope>
</reference>
<dbReference type="Proteomes" id="UP001177021">
    <property type="component" value="Unassembled WGS sequence"/>
</dbReference>